<dbReference type="AlphaFoldDB" id="A0A829W751"/>
<comment type="caution">
    <text evidence="1">The sequence shown here is derived from an EMBL/GenBank/DDBJ whole genome shotgun (WGS) entry which is preliminary data.</text>
</comment>
<dbReference type="Proteomes" id="UP000315200">
    <property type="component" value="Unassembled WGS sequence"/>
</dbReference>
<evidence type="ECO:0000313" key="2">
    <source>
        <dbReference type="Proteomes" id="UP000315200"/>
    </source>
</evidence>
<name>A0A829W751_9FIRM</name>
<proteinExistence type="predicted"/>
<sequence>MGRKIVCPDCGSIVDEDILKAKNSENTCLICGANLGGDSINKAEEHSDWITWYYYGFKSGDGKSATLSEKKIDLDKHGDTFYLIKEFKAPPEDNPGGLDEVKRILRTYIPDAFAPPAYDSAINEIRCPRCGSNRIQLVGRKWSWLTGIATNKVDRVCMNCKTRF</sequence>
<accession>A0A829W751</accession>
<evidence type="ECO:0000313" key="1">
    <source>
        <dbReference type="EMBL" id="GEA35121.1"/>
    </source>
</evidence>
<protein>
    <submittedName>
        <fullName evidence="1">Uncharacterized protein</fullName>
    </submittedName>
</protein>
<reference evidence="1 2" key="1">
    <citation type="submission" date="2019-06" db="EMBL/GenBank/DDBJ databases">
        <title>Draft genome sequence of [Clostridium] clostridioforme NBRC 113352.</title>
        <authorList>
            <person name="Miura T."/>
            <person name="Furukawa M."/>
            <person name="Shimamura M."/>
            <person name="Ohyama Y."/>
            <person name="Yamazoe A."/>
            <person name="Kawasaki H."/>
        </authorList>
    </citation>
    <scope>NUCLEOTIDE SEQUENCE [LARGE SCALE GENOMIC DNA]</scope>
    <source>
        <strain evidence="1 2">NBRC 113352</strain>
    </source>
</reference>
<dbReference type="RefSeq" id="WP_074925472.1">
    <property type="nucleotide sequence ID" value="NZ_BJLB01000001.1"/>
</dbReference>
<dbReference type="EMBL" id="BJLB01000001">
    <property type="protein sequence ID" value="GEA35121.1"/>
    <property type="molecule type" value="Genomic_DNA"/>
</dbReference>
<organism evidence="1 2">
    <name type="scientific">Enterocloster clostridioformis</name>
    <dbReference type="NCBI Taxonomy" id="1531"/>
    <lineage>
        <taxon>Bacteria</taxon>
        <taxon>Bacillati</taxon>
        <taxon>Bacillota</taxon>
        <taxon>Clostridia</taxon>
        <taxon>Lachnospirales</taxon>
        <taxon>Lachnospiraceae</taxon>
        <taxon>Enterocloster</taxon>
    </lineage>
</organism>
<gene>
    <name evidence="1" type="ORF">Ccl03g_08340</name>
</gene>